<dbReference type="GO" id="GO:0009424">
    <property type="term" value="C:bacterial-type flagellum hook"/>
    <property type="evidence" value="ECO:0007669"/>
    <property type="project" value="InterPro"/>
</dbReference>
<dbReference type="PANTHER" id="PTHR42792:SF1">
    <property type="entry name" value="FLAGELLAR HOOK-ASSOCIATED PROTEIN 3"/>
    <property type="match status" value="1"/>
</dbReference>
<protein>
    <submittedName>
        <fullName evidence="6">Flagellar hook-associated protein 3 FlgL</fullName>
    </submittedName>
</protein>
<feature type="domain" description="Flagellin C-terminal" evidence="5">
    <location>
        <begin position="475"/>
        <end position="555"/>
    </location>
</feature>
<dbReference type="InterPro" id="IPR013384">
    <property type="entry name" value="Flagell_FlgL"/>
</dbReference>
<dbReference type="AlphaFoldDB" id="A0A1T4XAC6"/>
<dbReference type="Pfam" id="PF00669">
    <property type="entry name" value="Flagellin_N"/>
    <property type="match status" value="1"/>
</dbReference>
<dbReference type="GO" id="GO:0071973">
    <property type="term" value="P:bacterial-type flagellum-dependent cell motility"/>
    <property type="evidence" value="ECO:0007669"/>
    <property type="project" value="InterPro"/>
</dbReference>
<proteinExistence type="inferred from homology"/>
<reference evidence="6 7" key="1">
    <citation type="submission" date="2017-02" db="EMBL/GenBank/DDBJ databases">
        <authorList>
            <person name="Peterson S.W."/>
        </authorList>
    </citation>
    <scope>NUCLEOTIDE SEQUENCE [LARGE SCALE GENOMIC DNA]</scope>
    <source>
        <strain evidence="6 7">DSM 16080</strain>
    </source>
</reference>
<dbReference type="CDD" id="cd15482">
    <property type="entry name" value="Sialidase_non-viral"/>
    <property type="match status" value="1"/>
</dbReference>
<dbReference type="InterPro" id="IPR001029">
    <property type="entry name" value="Flagellin_N"/>
</dbReference>
<dbReference type="EMBL" id="FUYC01000009">
    <property type="protein sequence ID" value="SKA86582.1"/>
    <property type="molecule type" value="Genomic_DNA"/>
</dbReference>
<dbReference type="RefSeq" id="WP_078717525.1">
    <property type="nucleotide sequence ID" value="NZ_FUYC01000009.1"/>
</dbReference>
<comment type="similarity">
    <text evidence="2">Belongs to the bacterial flagellin family.</text>
</comment>
<evidence type="ECO:0000256" key="2">
    <source>
        <dbReference type="ARBA" id="ARBA00005709"/>
    </source>
</evidence>
<evidence type="ECO:0000256" key="1">
    <source>
        <dbReference type="ARBA" id="ARBA00004365"/>
    </source>
</evidence>
<keyword evidence="6" id="KW-0966">Cell projection</keyword>
<keyword evidence="6" id="KW-0282">Flagellum</keyword>
<dbReference type="OrthoDB" id="9758307at2"/>
<gene>
    <name evidence="6" type="ORF">SAMN02745704_01966</name>
</gene>
<feature type="domain" description="Flagellin N-terminal" evidence="4">
    <location>
        <begin position="3"/>
        <end position="139"/>
    </location>
</feature>
<dbReference type="InterPro" id="IPR046358">
    <property type="entry name" value="Flagellin_C"/>
</dbReference>
<dbReference type="SUPFAM" id="SSF64518">
    <property type="entry name" value="Phase 1 flagellin"/>
    <property type="match status" value="1"/>
</dbReference>
<organism evidence="6 7">
    <name type="scientific">Paucidesulfovibrio gracilis DSM 16080</name>
    <dbReference type="NCBI Taxonomy" id="1121449"/>
    <lineage>
        <taxon>Bacteria</taxon>
        <taxon>Pseudomonadati</taxon>
        <taxon>Thermodesulfobacteriota</taxon>
        <taxon>Desulfovibrionia</taxon>
        <taxon>Desulfovibrionales</taxon>
        <taxon>Desulfovibrionaceae</taxon>
        <taxon>Paucidesulfovibrio</taxon>
    </lineage>
</organism>
<evidence type="ECO:0000259" key="4">
    <source>
        <dbReference type="Pfam" id="PF00669"/>
    </source>
</evidence>
<keyword evidence="3" id="KW-0975">Bacterial flagellum</keyword>
<dbReference type="STRING" id="1121449.SAMN02745704_01966"/>
<comment type="subcellular location">
    <subcellularLocation>
        <location evidence="1">Bacterial flagellum</location>
    </subcellularLocation>
</comment>
<dbReference type="InterPro" id="IPR001492">
    <property type="entry name" value="Flagellin"/>
</dbReference>
<dbReference type="NCBIfam" id="TIGR02550">
    <property type="entry name" value="flagell_flgL"/>
    <property type="match status" value="1"/>
</dbReference>
<evidence type="ECO:0000256" key="3">
    <source>
        <dbReference type="ARBA" id="ARBA00023143"/>
    </source>
</evidence>
<dbReference type="Pfam" id="PF00700">
    <property type="entry name" value="Flagellin_C"/>
    <property type="match status" value="1"/>
</dbReference>
<evidence type="ECO:0000259" key="5">
    <source>
        <dbReference type="Pfam" id="PF00700"/>
    </source>
</evidence>
<sequence>MRVSQQMLYAHYVTNMNASLTNLMDLNIKAQSQKRIIRPSDDPVGMERVLDHRDALRTLEQYKENIGTAKGWLGRSDSTLMQVSSLITRAKGLAEQAATGTYDEQNREQISYELRSIFDQLVEMSNMEFEDNSIYAGHKTDSNAFEKMLWMTTNDRDLNENTNFRIEGNADYTVLMQFYDTSGAAGVGDTVSFDSGNVGVRYSVDGGKTFLDDGTVSNVVGGEVRVNLPQSGASVVFSDVQPGDGVKANDPDDTDDAGGTWAWLRPSALYLGDDMDAIRVDSIGQGVENVTATAEGSFKSNNVVVRIDNDAPVDMDEVIEYSYSLDGGASWTTGNTTSADTTSNQSLITIPPGGMLTLSSNGGNTLQPGSQFVITPRTSSVNLGISVDETVRVNDVGKDIFGGLYQDPDAIRANGGNRLAVSSDNTEVVFDDGTGASTLTGSNAGYTRNLFETVGNLVAFLETNNQSGVQRCLESLDRSQQQILTAAASVGGRENRLTVAEGLVENLELNEKERMSSIEDADVAELMTQITQGQIVYESVLRSTSLIMNMNLMKFI</sequence>
<dbReference type="Proteomes" id="UP000190027">
    <property type="component" value="Unassembled WGS sequence"/>
</dbReference>
<dbReference type="Gene3D" id="1.20.1330.10">
    <property type="entry name" value="f41 fragment of flagellin, N-terminal domain"/>
    <property type="match status" value="2"/>
</dbReference>
<dbReference type="GO" id="GO:0005198">
    <property type="term" value="F:structural molecule activity"/>
    <property type="evidence" value="ECO:0007669"/>
    <property type="project" value="InterPro"/>
</dbReference>
<name>A0A1T4XAC6_9BACT</name>
<dbReference type="PANTHER" id="PTHR42792">
    <property type="entry name" value="FLAGELLIN"/>
    <property type="match status" value="1"/>
</dbReference>
<evidence type="ECO:0000313" key="7">
    <source>
        <dbReference type="Proteomes" id="UP000190027"/>
    </source>
</evidence>
<evidence type="ECO:0000313" key="6">
    <source>
        <dbReference type="EMBL" id="SKA86582.1"/>
    </source>
</evidence>
<accession>A0A1T4XAC6</accession>
<keyword evidence="6" id="KW-0969">Cilium</keyword>
<keyword evidence="7" id="KW-1185">Reference proteome</keyword>